<protein>
    <submittedName>
        <fullName evidence="1">Uncharacterized protein</fullName>
    </submittedName>
</protein>
<accession>A0ACB9CXL6</accession>
<reference evidence="2" key="1">
    <citation type="journal article" date="2022" name="Mol. Ecol. Resour.">
        <title>The genomes of chicory, endive, great burdock and yacon provide insights into Asteraceae palaeo-polyploidization history and plant inulin production.</title>
        <authorList>
            <person name="Fan W."/>
            <person name="Wang S."/>
            <person name="Wang H."/>
            <person name="Wang A."/>
            <person name="Jiang F."/>
            <person name="Liu H."/>
            <person name="Zhao H."/>
            <person name="Xu D."/>
            <person name="Zhang Y."/>
        </authorList>
    </citation>
    <scope>NUCLEOTIDE SEQUENCE [LARGE SCALE GENOMIC DNA]</scope>
    <source>
        <strain evidence="2">cv. Punajuju</strain>
    </source>
</reference>
<evidence type="ECO:0000313" key="2">
    <source>
        <dbReference type="Proteomes" id="UP001055811"/>
    </source>
</evidence>
<dbReference type="EMBL" id="CM042013">
    <property type="protein sequence ID" value="KAI3739052.1"/>
    <property type="molecule type" value="Genomic_DNA"/>
</dbReference>
<proteinExistence type="predicted"/>
<organism evidence="1 2">
    <name type="scientific">Cichorium intybus</name>
    <name type="common">Chicory</name>
    <dbReference type="NCBI Taxonomy" id="13427"/>
    <lineage>
        <taxon>Eukaryota</taxon>
        <taxon>Viridiplantae</taxon>
        <taxon>Streptophyta</taxon>
        <taxon>Embryophyta</taxon>
        <taxon>Tracheophyta</taxon>
        <taxon>Spermatophyta</taxon>
        <taxon>Magnoliopsida</taxon>
        <taxon>eudicotyledons</taxon>
        <taxon>Gunneridae</taxon>
        <taxon>Pentapetalae</taxon>
        <taxon>asterids</taxon>
        <taxon>campanulids</taxon>
        <taxon>Asterales</taxon>
        <taxon>Asteraceae</taxon>
        <taxon>Cichorioideae</taxon>
        <taxon>Cichorieae</taxon>
        <taxon>Cichoriinae</taxon>
        <taxon>Cichorium</taxon>
    </lineage>
</organism>
<name>A0ACB9CXL6_CICIN</name>
<sequence length="98" mass="11106">MTMTWNQMRKRIDIRMSRLHPWEAKTTSMKTRMGNVNPELGEKGCVPLESPNRSINQPESRLPTASLDSSLEADATIEIGEMLGFQFDGRKEQPRGDA</sequence>
<evidence type="ECO:0000313" key="1">
    <source>
        <dbReference type="EMBL" id="KAI3739052.1"/>
    </source>
</evidence>
<comment type="caution">
    <text evidence="1">The sequence shown here is derived from an EMBL/GenBank/DDBJ whole genome shotgun (WGS) entry which is preliminary data.</text>
</comment>
<gene>
    <name evidence="1" type="ORF">L2E82_29418</name>
</gene>
<keyword evidence="2" id="KW-1185">Reference proteome</keyword>
<reference evidence="1 2" key="2">
    <citation type="journal article" date="2022" name="Mol. Ecol. Resour.">
        <title>The genomes of chicory, endive, great burdock and yacon provide insights into Asteraceae paleo-polyploidization history and plant inulin production.</title>
        <authorList>
            <person name="Fan W."/>
            <person name="Wang S."/>
            <person name="Wang H."/>
            <person name="Wang A."/>
            <person name="Jiang F."/>
            <person name="Liu H."/>
            <person name="Zhao H."/>
            <person name="Xu D."/>
            <person name="Zhang Y."/>
        </authorList>
    </citation>
    <scope>NUCLEOTIDE SEQUENCE [LARGE SCALE GENOMIC DNA]</scope>
    <source>
        <strain evidence="2">cv. Punajuju</strain>
        <tissue evidence="1">Leaves</tissue>
    </source>
</reference>
<dbReference type="Proteomes" id="UP001055811">
    <property type="component" value="Linkage Group LG05"/>
</dbReference>